<dbReference type="InterPro" id="IPR017072">
    <property type="entry name" value="TF_Spt6"/>
</dbReference>
<dbReference type="SMART" id="SM00316">
    <property type="entry name" value="S1"/>
    <property type="match status" value="1"/>
</dbReference>
<organism evidence="8 9">
    <name type="scientific">Fistulifera solaris</name>
    <name type="common">Oleaginous diatom</name>
    <dbReference type="NCBI Taxonomy" id="1519565"/>
    <lineage>
        <taxon>Eukaryota</taxon>
        <taxon>Sar</taxon>
        <taxon>Stramenopiles</taxon>
        <taxon>Ochrophyta</taxon>
        <taxon>Bacillariophyta</taxon>
        <taxon>Bacillariophyceae</taxon>
        <taxon>Bacillariophycidae</taxon>
        <taxon>Naviculales</taxon>
        <taxon>Naviculaceae</taxon>
        <taxon>Fistulifera</taxon>
    </lineage>
</organism>
<name>A0A1Z5J5Z6_FISSO</name>
<comment type="caution">
    <text evidence="8">The sequence shown here is derived from an EMBL/GenBank/DDBJ whole genome shotgun (WGS) entry which is preliminary data.</text>
</comment>
<keyword evidence="9" id="KW-1185">Reference proteome</keyword>
<comment type="similarity">
    <text evidence="2">Belongs to the SPT6 family.</text>
</comment>
<dbReference type="InterPro" id="IPR028088">
    <property type="entry name" value="Spt6_HTH_DNA-bd_dom"/>
</dbReference>
<dbReference type="Gene3D" id="3.30.505.10">
    <property type="entry name" value="SH2 domain"/>
    <property type="match status" value="2"/>
</dbReference>
<feature type="region of interest" description="Disordered" evidence="6">
    <location>
        <begin position="245"/>
        <end position="305"/>
    </location>
</feature>
<dbReference type="GO" id="GO:0140673">
    <property type="term" value="P:transcription elongation-coupled chromatin remodeling"/>
    <property type="evidence" value="ECO:0007669"/>
    <property type="project" value="InterPro"/>
</dbReference>
<dbReference type="InterPro" id="IPR042066">
    <property type="entry name" value="Spt6_death-like"/>
</dbReference>
<feature type="compositionally biased region" description="Basic and acidic residues" evidence="6">
    <location>
        <begin position="177"/>
        <end position="187"/>
    </location>
</feature>
<feature type="coiled-coil region" evidence="5">
    <location>
        <begin position="489"/>
        <end position="523"/>
    </location>
</feature>
<dbReference type="OrthoDB" id="995477at2759"/>
<dbReference type="CDD" id="cd09918">
    <property type="entry name" value="SH2_Nterm_SPT6_like"/>
    <property type="match status" value="1"/>
</dbReference>
<dbReference type="PROSITE" id="PS50126">
    <property type="entry name" value="S1"/>
    <property type="match status" value="1"/>
</dbReference>
<evidence type="ECO:0000256" key="5">
    <source>
        <dbReference type="SAM" id="Coils"/>
    </source>
</evidence>
<protein>
    <submittedName>
        <fullName evidence="8">Transcription elongation factor SPT6</fullName>
    </submittedName>
</protein>
<dbReference type="CDD" id="cd09928">
    <property type="entry name" value="SH2_Cterm_SPT6_like"/>
    <property type="match status" value="1"/>
</dbReference>
<dbReference type="InterPro" id="IPR037027">
    <property type="entry name" value="YqgF/RNaseH-like_dom_sf"/>
</dbReference>
<keyword evidence="8" id="KW-0648">Protein biosynthesis</keyword>
<dbReference type="Gene3D" id="2.40.50.140">
    <property type="entry name" value="Nucleic acid-binding proteins"/>
    <property type="match status" value="1"/>
</dbReference>
<feature type="compositionally biased region" description="Acidic residues" evidence="6">
    <location>
        <begin position="269"/>
        <end position="294"/>
    </location>
</feature>
<keyword evidence="5" id="KW-0175">Coiled coil</keyword>
<dbReference type="InterPro" id="IPR023323">
    <property type="entry name" value="Tex-like_dom_sf"/>
</dbReference>
<evidence type="ECO:0000256" key="1">
    <source>
        <dbReference type="ARBA" id="ARBA00004123"/>
    </source>
</evidence>
<dbReference type="InterPro" id="IPR003029">
    <property type="entry name" value="S1_domain"/>
</dbReference>
<dbReference type="SUPFAM" id="SSF47781">
    <property type="entry name" value="RuvA domain 2-like"/>
    <property type="match status" value="1"/>
</dbReference>
<dbReference type="GO" id="GO:0003746">
    <property type="term" value="F:translation elongation factor activity"/>
    <property type="evidence" value="ECO:0007669"/>
    <property type="project" value="UniProtKB-KW"/>
</dbReference>
<feature type="compositionally biased region" description="Acidic residues" evidence="6">
    <location>
        <begin position="188"/>
        <end position="204"/>
    </location>
</feature>
<feature type="domain" description="S1 motif" evidence="7">
    <location>
        <begin position="1465"/>
        <end position="1534"/>
    </location>
</feature>
<dbReference type="PANTHER" id="PTHR10145:SF6">
    <property type="entry name" value="TRANSCRIPTION ELONGATION FACTOR SPT6"/>
    <property type="match status" value="1"/>
</dbReference>
<feature type="compositionally biased region" description="Acidic residues" evidence="6">
    <location>
        <begin position="39"/>
        <end position="62"/>
    </location>
</feature>
<keyword evidence="8" id="KW-0251">Elongation factor</keyword>
<dbReference type="Pfam" id="PF14633">
    <property type="entry name" value="SH2_2"/>
    <property type="match status" value="1"/>
</dbReference>
<feature type="compositionally biased region" description="Acidic residues" evidence="6">
    <location>
        <begin position="84"/>
        <end position="100"/>
    </location>
</feature>
<keyword evidence="4" id="KW-0539">Nucleus</keyword>
<feature type="compositionally biased region" description="Basic and acidic residues" evidence="6">
    <location>
        <begin position="101"/>
        <end position="112"/>
    </location>
</feature>
<reference evidence="8 9" key="1">
    <citation type="journal article" date="2015" name="Plant Cell">
        <title>Oil accumulation by the oleaginous diatom Fistulifera solaris as revealed by the genome and transcriptome.</title>
        <authorList>
            <person name="Tanaka T."/>
            <person name="Maeda Y."/>
            <person name="Veluchamy A."/>
            <person name="Tanaka M."/>
            <person name="Abida H."/>
            <person name="Marechal E."/>
            <person name="Bowler C."/>
            <person name="Muto M."/>
            <person name="Sunaga Y."/>
            <person name="Tanaka M."/>
            <person name="Yoshino T."/>
            <person name="Taniguchi T."/>
            <person name="Fukuda Y."/>
            <person name="Nemoto M."/>
            <person name="Matsumoto M."/>
            <person name="Wong P.S."/>
            <person name="Aburatani S."/>
            <person name="Fujibuchi W."/>
        </authorList>
    </citation>
    <scope>NUCLEOTIDE SEQUENCE [LARGE SCALE GENOMIC DNA]</scope>
    <source>
        <strain evidence="8 9">JPCC DA0580</strain>
    </source>
</reference>
<dbReference type="GO" id="GO:0031491">
    <property type="term" value="F:nucleosome binding"/>
    <property type="evidence" value="ECO:0007669"/>
    <property type="project" value="TreeGrafter"/>
</dbReference>
<dbReference type="Gene3D" id="1.10.10.2740">
    <property type="entry name" value="Spt6, Death-like domain"/>
    <property type="match status" value="1"/>
</dbReference>
<dbReference type="SUPFAM" id="SSF50249">
    <property type="entry name" value="Nucleic acid-binding proteins"/>
    <property type="match status" value="1"/>
</dbReference>
<dbReference type="Pfam" id="PF14635">
    <property type="entry name" value="HHH_7"/>
    <property type="match status" value="1"/>
</dbReference>
<proteinExistence type="inferred from homology"/>
<feature type="region of interest" description="Disordered" evidence="6">
    <location>
        <begin position="1792"/>
        <end position="2010"/>
    </location>
</feature>
<dbReference type="Gene3D" id="3.30.420.140">
    <property type="entry name" value="YqgF/RNase H-like domain"/>
    <property type="match status" value="1"/>
</dbReference>
<feature type="coiled-coil region" evidence="5">
    <location>
        <begin position="569"/>
        <end position="596"/>
    </location>
</feature>
<feature type="compositionally biased region" description="Basic and acidic residues" evidence="6">
    <location>
        <begin position="258"/>
        <end position="268"/>
    </location>
</feature>
<gene>
    <name evidence="8" type="ORF">FisN_17Lh272</name>
</gene>
<accession>A0A1Z5J5Z6</accession>
<dbReference type="GO" id="GO:0003677">
    <property type="term" value="F:DNA binding"/>
    <property type="evidence" value="ECO:0007669"/>
    <property type="project" value="InterPro"/>
</dbReference>
<dbReference type="InterPro" id="IPR010994">
    <property type="entry name" value="RuvA_2-like"/>
</dbReference>
<evidence type="ECO:0000313" key="8">
    <source>
        <dbReference type="EMBL" id="GAX09258.1"/>
    </source>
</evidence>
<dbReference type="InterPro" id="IPR035018">
    <property type="entry name" value="Spt6_SH2_C"/>
</dbReference>
<dbReference type="InterPro" id="IPR035019">
    <property type="entry name" value="Spt6_SH2_N"/>
</dbReference>
<feature type="region of interest" description="Disordered" evidence="6">
    <location>
        <begin position="838"/>
        <end position="862"/>
    </location>
</feature>
<dbReference type="Gene3D" id="1.10.10.650">
    <property type="entry name" value="RuvA domain 2-like"/>
    <property type="match status" value="1"/>
</dbReference>
<evidence type="ECO:0000256" key="4">
    <source>
        <dbReference type="ARBA" id="ARBA00023242"/>
    </source>
</evidence>
<evidence type="ECO:0000256" key="6">
    <source>
        <dbReference type="SAM" id="MobiDB-lite"/>
    </source>
</evidence>
<dbReference type="SUPFAM" id="SSF53098">
    <property type="entry name" value="Ribonuclease H-like"/>
    <property type="match status" value="1"/>
</dbReference>
<dbReference type="InterPro" id="IPR023319">
    <property type="entry name" value="Tex-like_HTH_dom_sf"/>
</dbReference>
<feature type="compositionally biased region" description="Acidic residues" evidence="6">
    <location>
        <begin position="532"/>
        <end position="548"/>
    </location>
</feature>
<evidence type="ECO:0000259" key="7">
    <source>
        <dbReference type="PROSITE" id="PS50126"/>
    </source>
</evidence>
<dbReference type="Proteomes" id="UP000198406">
    <property type="component" value="Unassembled WGS sequence"/>
</dbReference>
<dbReference type="GO" id="GO:0034728">
    <property type="term" value="P:nucleosome organization"/>
    <property type="evidence" value="ECO:0007669"/>
    <property type="project" value="TreeGrafter"/>
</dbReference>
<dbReference type="EMBL" id="BDSP01000003">
    <property type="protein sequence ID" value="GAX09258.1"/>
    <property type="molecule type" value="Genomic_DNA"/>
</dbReference>
<sequence>MSSRDDDDGLLDESESSDTGFEPPKKRKKTDSKKSFIDDAAEESGEDGDDNDEDEEDDDDINDYVKDGFVVDEDEEENKKKDDLEDSDDEDDDDEDDDDESPRKTSDKEASRKRLKKLRRTRDTDLLDEDDLALIQEAQAGEDRADKEAAQRQRVLARSEAELRRGLFADQEDEDEMPRPARRPERVEEYDEYDDGFIEDDIGDQGEIRASERRGGMFDDEDAREVSEAQLNEASEIFGTDYLEFMAAEQPDDDEEELFGKYRERGIDAGDESEEEESDDDDLFGDDDDDDALDGETAQQKAEALKLKREKRALAKAERRRAALQKKAQRRKAQLRKAFEPVQLVENFCTDRDDDIRQTDIPERFYDWKTPFDGSREDGLTDSERIKAEWIAERIPKICAEIANSTSEDEKIRVWKAIANALRFMHRDKLEPSFLKHYRRDYIQSAAVRESLYDIMDEDSEWHNMLNARKKVEDLFAEINATIEVEHSQNVDVEQIQKLQADLKTAEEQLNDTAKQETQVKHELEALGAAHDDDDDDELFGDDDDDDGEEKKRERTRLTQHLETIQSLLEARAEKVAQLQSQLQVAEAKNQSLSDGGSIARIMRKTHKKSLWDVPDYTQYLLGLQDTRHIVDMNVYLTLIKEGNDAIRKKELPALVLKEGMGERRKRSRRFDRDFYRTCVSEGLRAVCYRFLLSPSRVGIKLEDSVQYGKFDFSKPLPGSEEQSVDPLQWVAPTIPDKSPSDFANDLIGSGELVLLSSPDLADMSESNDPLRGCRYVAATELAAEPRVRRTLREIYRKHAVLTTRPTKKGLDVIDAFHDYYGIHLIFAKPVKDHFPVDAEESQRRKDTLGSSEQKEYDKEMTERQRRSCLQYLHVLKAEQTGLVSLHVHLPLKEKRDDWYSIDTDQLLNTNQNLKPLLDEVEKVYLPLDADEFNEERRKVVHMALVSFLLPQFEAELKRELRDASVKIGIEAAANNLRKMAMDGPYRPAAIVHTENRFLHPTGDLPFVGVSCSSDPKEATYLAAVTDRGESSDYLAIPSGVKVDSPKIREKVVMFLIQTRPAAVMVGTSGGFESRLLQRKMVDLINEAVQRWNKRDIQGEDEDDDAFLSRQEQFRQFQTNIHDDDDQDEWTCNVELIDDSVSQLFGRSVRSKKEFPDHSMNLKCAISIARYAKDPLAELAYAWSVASDSGNFGTEMLYLNIHPSQQLLPRTILLRHYERALCDIVAEIGVNLNKCTALDHLKGLLTFVPGLGPRKAANLNHMLSQMGGAIAKRRDLLEKRVLGPVVYNNAVAFLRIEDADQLADHILHPLDGTRLHPDVYIRNNWASKIAFDALEREDPKTKESAAIKAVRDVMDDSHLEVDRLFKATKAEWERHYGPTFNIKEWDPRVNVPHDQWRDKVEELDLDTFANMIEQNGHGRWHTHLEMIKWEFRLPAADPRKPLEPLSGDKVFHLITGETDQSLRPGKEITGKVIRNGDFGSRVKLEGDIPAFIPLRNLSDEHVESADDFVSVGQIVTAVVTEVKKDHMTVDMSLKLEDFRKKPSSWERPTSLFSLDECFDVQAANKIEDDNAKKRDAHVDALLVSLGRTGDDVGGLRQGKRRVVRRACTHPAFRNAKNKEVERELLDGGSQMVGEALIRPSNKSSDSLAIHWVVKEGMIKVIEVLEENKETDASIGNILKIKDDAFGSIDELLGRFIAPMNDYVEELVSHRKFLDLAEEEVDAKLKDEKKANPKSIPYALCWLEMHPGYASLRFVASSTPRNHTIGISPKGFSWNSITYANLDVLIDSFKKNPRGSVPKPKELPSVRKPPAPPVPSRLPTENRWGAKPLPPAATATGWNQAQAPPPSTKVGWGAPSGGPPAAAKVGWGAPSPAPPVAAKVGWGEPSSAPPPTYAAPPAVGWGALSRQTGTGWQPQRAPPPPRPQSQHQPPPPGPSAMHRPPPPNLPPPPMYNQAPPPRPPPPRPVPNLPPPAARPPPDYGFGGDFPPPQDSGQGRGRGRGRTLPAWMSKGQ</sequence>
<dbReference type="InterPro" id="IPR032706">
    <property type="entry name" value="Spt6_HHH"/>
</dbReference>
<keyword evidence="3" id="KW-0804">Transcription</keyword>
<feature type="compositionally biased region" description="Pro residues" evidence="6">
    <location>
        <begin position="1915"/>
        <end position="1977"/>
    </location>
</feature>
<dbReference type="InterPro" id="IPR036860">
    <property type="entry name" value="SH2_dom_sf"/>
</dbReference>
<dbReference type="Gene3D" id="1.10.150.850">
    <property type="entry name" value="Spt6, helix-hairpin-helix domain"/>
    <property type="match status" value="1"/>
</dbReference>
<dbReference type="InParanoid" id="A0A1Z5J5Z6"/>
<feature type="region of interest" description="Disordered" evidence="6">
    <location>
        <begin position="528"/>
        <end position="555"/>
    </location>
</feature>
<feature type="region of interest" description="Disordered" evidence="6">
    <location>
        <begin position="1"/>
        <end position="115"/>
    </location>
</feature>
<dbReference type="InterPro" id="IPR012340">
    <property type="entry name" value="NA-bd_OB-fold"/>
</dbReference>
<feature type="compositionally biased region" description="Basic and acidic residues" evidence="6">
    <location>
        <begin position="141"/>
        <end position="167"/>
    </location>
</feature>
<dbReference type="CDD" id="cd00164">
    <property type="entry name" value="S1_like"/>
    <property type="match status" value="1"/>
</dbReference>
<dbReference type="GO" id="GO:0042393">
    <property type="term" value="F:histone binding"/>
    <property type="evidence" value="ECO:0007669"/>
    <property type="project" value="TreeGrafter"/>
</dbReference>
<dbReference type="InterPro" id="IPR018940">
    <property type="entry name" value="EF-1_beta_acid_region_euk"/>
</dbReference>
<evidence type="ECO:0000313" key="9">
    <source>
        <dbReference type="Proteomes" id="UP000198406"/>
    </source>
</evidence>
<feature type="compositionally biased region" description="Pro residues" evidence="6">
    <location>
        <begin position="1806"/>
        <end position="1815"/>
    </location>
</feature>
<dbReference type="SMART" id="SM01182">
    <property type="entry name" value="EF-1_beta_acid"/>
    <property type="match status" value="3"/>
</dbReference>
<dbReference type="InterPro" id="IPR012337">
    <property type="entry name" value="RNaseH-like_sf"/>
</dbReference>
<dbReference type="PANTHER" id="PTHR10145">
    <property type="entry name" value="TRANSCRIPTION ELONGATION FACTOR SPT6"/>
    <property type="match status" value="1"/>
</dbReference>
<feature type="compositionally biased region" description="Basic and acidic residues" evidence="6">
    <location>
        <begin position="206"/>
        <end position="217"/>
    </location>
</feature>
<dbReference type="Gene3D" id="1.10.3500.10">
    <property type="entry name" value="Tex N-terminal region-like"/>
    <property type="match status" value="1"/>
</dbReference>
<feature type="region of interest" description="Disordered" evidence="6">
    <location>
        <begin position="138"/>
        <end position="227"/>
    </location>
</feature>
<dbReference type="InterPro" id="IPR035420">
    <property type="entry name" value="Spt6_SH2"/>
</dbReference>
<dbReference type="SUPFAM" id="SSF158832">
    <property type="entry name" value="Tex N-terminal region-like"/>
    <property type="match status" value="1"/>
</dbReference>
<evidence type="ECO:0000256" key="2">
    <source>
        <dbReference type="ARBA" id="ARBA00009253"/>
    </source>
</evidence>
<feature type="compositionally biased region" description="Acidic residues" evidence="6">
    <location>
        <begin position="1"/>
        <end position="16"/>
    </location>
</feature>
<evidence type="ECO:0000256" key="3">
    <source>
        <dbReference type="ARBA" id="ARBA00023163"/>
    </source>
</evidence>
<dbReference type="Pfam" id="PF14641">
    <property type="entry name" value="HTH_44"/>
    <property type="match status" value="1"/>
</dbReference>
<dbReference type="Pfam" id="PF00575">
    <property type="entry name" value="S1"/>
    <property type="match status" value="1"/>
</dbReference>
<comment type="subcellular location">
    <subcellularLocation>
        <location evidence="1">Nucleus</location>
    </subcellularLocation>
</comment>
<dbReference type="Pfam" id="PF14639">
    <property type="entry name" value="YqgF"/>
    <property type="match status" value="1"/>
</dbReference>
<dbReference type="InterPro" id="IPR028231">
    <property type="entry name" value="Spt6_YqgF"/>
</dbReference>
<dbReference type="GO" id="GO:0008023">
    <property type="term" value="C:transcription elongation factor complex"/>
    <property type="evidence" value="ECO:0007669"/>
    <property type="project" value="TreeGrafter"/>
</dbReference>